<dbReference type="InterPro" id="IPR003724">
    <property type="entry name" value="CblAdoTrfase_CobA"/>
</dbReference>
<proteinExistence type="predicted"/>
<reference evidence="2" key="3">
    <citation type="submission" date="2021-05" db="EMBL/GenBank/DDBJ databases">
        <title>Protein family content uncovers lineage relationships and bacterial pathway maintenance mechanisms in DPANN archaea.</title>
        <authorList>
            <person name="Castelle C.J."/>
            <person name="Meheust R."/>
            <person name="Jaffe A.L."/>
            <person name="Seitz K."/>
            <person name="Gong X."/>
            <person name="Baker B.J."/>
            <person name="Banfield J.F."/>
        </authorList>
    </citation>
    <scope>NUCLEOTIDE SEQUENCE</scope>
    <source>
        <strain evidence="2">RIFCSPLOWO2_01_FULL_58_19</strain>
    </source>
</reference>
<dbReference type="SUPFAM" id="SSF52540">
    <property type="entry name" value="P-loop containing nucleoside triphosphate hydrolases"/>
    <property type="match status" value="1"/>
</dbReference>
<dbReference type="Proteomes" id="UP000678237">
    <property type="component" value="Unassembled WGS sequence"/>
</dbReference>
<dbReference type="Gene3D" id="3.40.50.300">
    <property type="entry name" value="P-loop containing nucleotide triphosphate hydrolases"/>
    <property type="match status" value="1"/>
</dbReference>
<dbReference type="EMBL" id="JAGVWE010000005">
    <property type="protein sequence ID" value="MBS3063417.1"/>
    <property type="molecule type" value="Genomic_DNA"/>
</dbReference>
<name>A0A7J4JGV6_9ARCH</name>
<dbReference type="Pfam" id="PF02572">
    <property type="entry name" value="CobA_CobO_BtuR"/>
    <property type="match status" value="1"/>
</dbReference>
<dbReference type="Proteomes" id="UP000564964">
    <property type="component" value="Unassembled WGS sequence"/>
</dbReference>
<protein>
    <submittedName>
        <fullName evidence="1">Cob(I)yrinic acid a,c-diamide adenosyltransferase</fullName>
    </submittedName>
</protein>
<keyword evidence="1" id="KW-0808">Transferase</keyword>
<dbReference type="InterPro" id="IPR027417">
    <property type="entry name" value="P-loop_NTPase"/>
</dbReference>
<accession>A0A7J4JGV6</accession>
<reference evidence="1" key="1">
    <citation type="journal article" date="2020" name="bioRxiv">
        <title>A rank-normalized archaeal taxonomy based on genome phylogeny resolves widespread incomplete and uneven classifications.</title>
        <authorList>
            <person name="Rinke C."/>
            <person name="Chuvochina M."/>
            <person name="Mussig A.J."/>
            <person name="Chaumeil P.-A."/>
            <person name="Waite D.W."/>
            <person name="Whitman W.B."/>
            <person name="Parks D.H."/>
            <person name="Hugenholtz P."/>
        </authorList>
    </citation>
    <scope>NUCLEOTIDE SEQUENCE</scope>
    <source>
        <strain evidence="1">UBA10219</strain>
    </source>
</reference>
<evidence type="ECO:0000313" key="3">
    <source>
        <dbReference type="Proteomes" id="UP000564964"/>
    </source>
</evidence>
<sequence length="184" mass="20007">MPSKPSFGLVQVFWGNGKGKTTAAIGEGLRALGRGFKVHLLQFMKCGIEGNQDFQEYGELLALKQFPGFTLERYGSPSWVIGKPKPAHLKAAAEALAATKKAVASGEFDMVIIDEILYAVQLGLIRESDVLDVIQAKAKDTELLLTGSHQELKAVNDAADLVTHLQKMKHPFDQGILARVGTEF</sequence>
<dbReference type="GO" id="GO:0009236">
    <property type="term" value="P:cobalamin biosynthetic process"/>
    <property type="evidence" value="ECO:0007669"/>
    <property type="project" value="InterPro"/>
</dbReference>
<reference evidence="2" key="2">
    <citation type="submission" date="2021-03" db="EMBL/GenBank/DDBJ databases">
        <authorList>
            <person name="Jaffe A."/>
        </authorList>
    </citation>
    <scope>NUCLEOTIDE SEQUENCE</scope>
    <source>
        <strain evidence="2">RIFCSPLOWO2_01_FULL_58_19</strain>
    </source>
</reference>
<dbReference type="EMBL" id="DUGH01000003">
    <property type="protein sequence ID" value="HIH15789.1"/>
    <property type="molecule type" value="Genomic_DNA"/>
</dbReference>
<dbReference type="PANTHER" id="PTHR46638:SF1">
    <property type="entry name" value="CORRINOID ADENOSYLTRANSFERASE"/>
    <property type="match status" value="1"/>
</dbReference>
<dbReference type="AlphaFoldDB" id="A0A7J4JGV6"/>
<organism evidence="1 3">
    <name type="scientific">Candidatus Iainarchaeum sp</name>
    <dbReference type="NCBI Taxonomy" id="3101447"/>
    <lineage>
        <taxon>Archaea</taxon>
        <taxon>Candidatus Iainarchaeota</taxon>
        <taxon>Candidatus Iainarchaeia</taxon>
        <taxon>Candidatus Iainarchaeales</taxon>
        <taxon>Candidatus Iainarchaeaceae</taxon>
        <taxon>Candidatus Iainarchaeum</taxon>
    </lineage>
</organism>
<dbReference type="PIRSF" id="PIRSF015617">
    <property type="entry name" value="Adensltrnsf_CobA"/>
    <property type="match status" value="1"/>
</dbReference>
<evidence type="ECO:0000313" key="1">
    <source>
        <dbReference type="EMBL" id="HIH15789.1"/>
    </source>
</evidence>
<gene>
    <name evidence="1" type="ORF">HA252_00065</name>
    <name evidence="2" type="ORF">J4203_06100</name>
</gene>
<dbReference type="GO" id="GO:0008817">
    <property type="term" value="F:corrinoid adenosyltransferase activity"/>
    <property type="evidence" value="ECO:0007669"/>
    <property type="project" value="InterPro"/>
</dbReference>
<dbReference type="GO" id="GO:0005524">
    <property type="term" value="F:ATP binding"/>
    <property type="evidence" value="ECO:0007669"/>
    <property type="project" value="InterPro"/>
</dbReference>
<evidence type="ECO:0000313" key="2">
    <source>
        <dbReference type="EMBL" id="MBS3063417.1"/>
    </source>
</evidence>
<comment type="caution">
    <text evidence="1">The sequence shown here is derived from an EMBL/GenBank/DDBJ whole genome shotgun (WGS) entry which is preliminary data.</text>
</comment>
<dbReference type="PANTHER" id="PTHR46638">
    <property type="entry name" value="CORRINOID ADENOSYLTRANSFERASE"/>
    <property type="match status" value="1"/>
</dbReference>